<evidence type="ECO:0000313" key="13">
    <source>
        <dbReference type="WBParaSite" id="MCU_000843-RA"/>
    </source>
</evidence>
<comment type="subunit">
    <text evidence="3">Component of the ER membrane protein complex (EMC).</text>
</comment>
<name>A0A0R3UF86_MESCO</name>
<keyword evidence="7 10" id="KW-1133">Transmembrane helix</keyword>
<evidence type="ECO:0000256" key="2">
    <source>
        <dbReference type="ARBA" id="ARBA00007715"/>
    </source>
</evidence>
<dbReference type="OrthoDB" id="369569at2759"/>
<evidence type="ECO:0000256" key="9">
    <source>
        <dbReference type="ARBA" id="ARBA00031143"/>
    </source>
</evidence>
<reference evidence="11 12" key="1">
    <citation type="submission" date="2018-10" db="EMBL/GenBank/DDBJ databases">
        <authorList>
            <consortium name="Pathogen Informatics"/>
        </authorList>
    </citation>
    <scope>NUCLEOTIDE SEQUENCE [LARGE SCALE GENOMIC DNA]</scope>
</reference>
<proteinExistence type="inferred from homology"/>
<comment type="similarity">
    <text evidence="2">Belongs to the EMC4 family.</text>
</comment>
<evidence type="ECO:0000256" key="3">
    <source>
        <dbReference type="ARBA" id="ARBA00011276"/>
    </source>
</evidence>
<dbReference type="WBParaSite" id="MCU_000843-RA">
    <property type="protein sequence ID" value="MCU_000843-RA"/>
    <property type="gene ID" value="MCU_000843"/>
</dbReference>
<keyword evidence="8 10" id="KW-0472">Membrane</keyword>
<feature type="transmembrane region" description="Helical" evidence="10">
    <location>
        <begin position="90"/>
        <end position="112"/>
    </location>
</feature>
<evidence type="ECO:0000256" key="8">
    <source>
        <dbReference type="ARBA" id="ARBA00023136"/>
    </source>
</evidence>
<dbReference type="Proteomes" id="UP000267029">
    <property type="component" value="Unassembled WGS sequence"/>
</dbReference>
<evidence type="ECO:0000313" key="12">
    <source>
        <dbReference type="Proteomes" id="UP000267029"/>
    </source>
</evidence>
<reference evidence="13" key="2">
    <citation type="submission" date="2019-11" db="UniProtKB">
        <authorList>
            <consortium name="WormBaseParasite"/>
        </authorList>
    </citation>
    <scope>IDENTIFICATION</scope>
</reference>
<comment type="subcellular location">
    <subcellularLocation>
        <location evidence="1">Endoplasmic reticulum membrane</location>
        <topology evidence="1">Multi-pass membrane protein</topology>
    </subcellularLocation>
</comment>
<evidence type="ECO:0000256" key="5">
    <source>
        <dbReference type="ARBA" id="ARBA00022692"/>
    </source>
</evidence>
<evidence type="ECO:0000256" key="6">
    <source>
        <dbReference type="ARBA" id="ARBA00022824"/>
    </source>
</evidence>
<dbReference type="GO" id="GO:0005789">
    <property type="term" value="C:endoplasmic reticulum membrane"/>
    <property type="evidence" value="ECO:0007669"/>
    <property type="project" value="UniProtKB-SubCell"/>
</dbReference>
<dbReference type="InterPro" id="IPR009445">
    <property type="entry name" value="TMEM85/Emc4"/>
</dbReference>
<organism evidence="11 12">
    <name type="scientific">Mesocestoides corti</name>
    <name type="common">Flatworm</name>
    <dbReference type="NCBI Taxonomy" id="53468"/>
    <lineage>
        <taxon>Eukaryota</taxon>
        <taxon>Metazoa</taxon>
        <taxon>Spiralia</taxon>
        <taxon>Lophotrochozoa</taxon>
        <taxon>Platyhelminthes</taxon>
        <taxon>Cestoda</taxon>
        <taxon>Eucestoda</taxon>
        <taxon>Cyclophyllidea</taxon>
        <taxon>Mesocestoididae</taxon>
        <taxon>Mesocestoides</taxon>
    </lineage>
</organism>
<keyword evidence="12" id="KW-1185">Reference proteome</keyword>
<evidence type="ECO:0000256" key="1">
    <source>
        <dbReference type="ARBA" id="ARBA00004477"/>
    </source>
</evidence>
<feature type="transmembrane region" description="Helical" evidence="10">
    <location>
        <begin position="133"/>
        <end position="153"/>
    </location>
</feature>
<protein>
    <recommendedName>
        <fullName evidence="4">ER membrane protein complex subunit 4</fullName>
    </recommendedName>
    <alternativeName>
        <fullName evidence="9">Transmembrane protein 85</fullName>
    </alternativeName>
</protein>
<evidence type="ECO:0000256" key="4">
    <source>
        <dbReference type="ARBA" id="ARBA00020820"/>
    </source>
</evidence>
<keyword evidence="6" id="KW-0256">Endoplasmic reticulum</keyword>
<dbReference type="STRING" id="53468.A0A0R3UF86"/>
<gene>
    <name evidence="11" type="ORF">MCOS_LOCUS5743</name>
</gene>
<dbReference type="EMBL" id="UXSR01005210">
    <property type="protein sequence ID" value="VDD79740.1"/>
    <property type="molecule type" value="Genomic_DNA"/>
</dbReference>
<evidence type="ECO:0000256" key="7">
    <source>
        <dbReference type="ARBA" id="ARBA00022989"/>
    </source>
</evidence>
<keyword evidence="5 10" id="KW-0812">Transmembrane</keyword>
<evidence type="ECO:0000313" key="11">
    <source>
        <dbReference type="EMBL" id="VDD79740.1"/>
    </source>
</evidence>
<evidence type="ECO:0000256" key="10">
    <source>
        <dbReference type="SAM" id="Phobius"/>
    </source>
</evidence>
<accession>A0A0R3UF86</accession>
<dbReference type="PANTHER" id="PTHR19315">
    <property type="entry name" value="ER MEMBRANE PROTEIN COMPLEX SUBUNIT 4"/>
    <property type="match status" value="1"/>
</dbReference>
<sequence>MNSLKVAHNGVRTTVELSLLLSKRWSLDLTPKNRTGLLSNAPLDQTLQPTGYVERSFPHSTARDQDPQLKVKRSWDIALAPLRQVPMNLFIMWMTGNSISIFPIMMVIMMFMRPLQALFSMQTTIQMIEGEQAPVQCLVYVFGNLVMVALAVYKCNNMGLLPTYASDWLSFIEPTQRAEWSAGGFSLR</sequence>
<dbReference type="AlphaFoldDB" id="A0A0R3UF86"/>
<dbReference type="Pfam" id="PF06417">
    <property type="entry name" value="EMC4"/>
    <property type="match status" value="1"/>
</dbReference>